<reference evidence="3 4" key="1">
    <citation type="journal article" date="2015" name="Fungal Genet. Biol.">
        <title>Evolution of novel wood decay mechanisms in Agaricales revealed by the genome sequences of Fistulina hepatica and Cylindrobasidium torrendii.</title>
        <authorList>
            <person name="Floudas D."/>
            <person name="Held B.W."/>
            <person name="Riley R."/>
            <person name="Nagy L.G."/>
            <person name="Koehler G."/>
            <person name="Ransdell A.S."/>
            <person name="Younus H."/>
            <person name="Chow J."/>
            <person name="Chiniquy J."/>
            <person name="Lipzen A."/>
            <person name="Tritt A."/>
            <person name="Sun H."/>
            <person name="Haridas S."/>
            <person name="LaButti K."/>
            <person name="Ohm R.A."/>
            <person name="Kues U."/>
            <person name="Blanchette R.A."/>
            <person name="Grigoriev I.V."/>
            <person name="Minto R.E."/>
            <person name="Hibbett D.S."/>
        </authorList>
    </citation>
    <scope>NUCLEOTIDE SEQUENCE [LARGE SCALE GENOMIC DNA]</scope>
    <source>
        <strain evidence="3 4">FP15055 ss-10</strain>
    </source>
</reference>
<dbReference type="SMART" id="SM00449">
    <property type="entry name" value="SPRY"/>
    <property type="match status" value="1"/>
</dbReference>
<dbReference type="STRING" id="1314674.A0A0D7B8F4"/>
<dbReference type="Proteomes" id="UP000054007">
    <property type="component" value="Unassembled WGS sequence"/>
</dbReference>
<proteinExistence type="predicted"/>
<dbReference type="Gene3D" id="2.60.120.920">
    <property type="match status" value="1"/>
</dbReference>
<dbReference type="Pfam" id="PF00622">
    <property type="entry name" value="SPRY"/>
    <property type="match status" value="1"/>
</dbReference>
<feature type="compositionally biased region" description="Low complexity" evidence="1">
    <location>
        <begin position="1"/>
        <end position="19"/>
    </location>
</feature>
<evidence type="ECO:0000313" key="4">
    <source>
        <dbReference type="Proteomes" id="UP000054007"/>
    </source>
</evidence>
<evidence type="ECO:0000313" key="3">
    <source>
        <dbReference type="EMBL" id="KIY65796.1"/>
    </source>
</evidence>
<dbReference type="PANTHER" id="PTHR12864">
    <property type="entry name" value="RAN BINDING PROTEIN 9-RELATED"/>
    <property type="match status" value="1"/>
</dbReference>
<dbReference type="PROSITE" id="PS50188">
    <property type="entry name" value="B302_SPRY"/>
    <property type="match status" value="1"/>
</dbReference>
<dbReference type="SUPFAM" id="SSF49899">
    <property type="entry name" value="Concanavalin A-like lectins/glucanases"/>
    <property type="match status" value="1"/>
</dbReference>
<protein>
    <recommendedName>
        <fullName evidence="2">B30.2/SPRY domain-containing protein</fullName>
    </recommendedName>
</protein>
<dbReference type="AlphaFoldDB" id="A0A0D7B8F4"/>
<evidence type="ECO:0000256" key="1">
    <source>
        <dbReference type="SAM" id="MobiDB-lite"/>
    </source>
</evidence>
<dbReference type="OrthoDB" id="258495at2759"/>
<dbReference type="InterPro" id="IPR003877">
    <property type="entry name" value="SPRY_dom"/>
</dbReference>
<dbReference type="InterPro" id="IPR013320">
    <property type="entry name" value="ConA-like_dom_sf"/>
</dbReference>
<organism evidence="3 4">
    <name type="scientific">Cylindrobasidium torrendii FP15055 ss-10</name>
    <dbReference type="NCBI Taxonomy" id="1314674"/>
    <lineage>
        <taxon>Eukaryota</taxon>
        <taxon>Fungi</taxon>
        <taxon>Dikarya</taxon>
        <taxon>Basidiomycota</taxon>
        <taxon>Agaricomycotina</taxon>
        <taxon>Agaricomycetes</taxon>
        <taxon>Agaricomycetidae</taxon>
        <taxon>Agaricales</taxon>
        <taxon>Marasmiineae</taxon>
        <taxon>Physalacriaceae</taxon>
        <taxon>Cylindrobasidium</taxon>
    </lineage>
</organism>
<accession>A0A0D7B8F4</accession>
<keyword evidence="4" id="KW-1185">Reference proteome</keyword>
<sequence>MPGFFNKLKSSLNSSSSSKPYDATRGQGPIPKYAPPEWSAAPEQSHRLGLFRDVPEDEYEAAEEFCANVPMEAPRIIPSHQIECINAIGARAWGISPAEQGSRFAGVVTHGPRDGKEKDTKAPGTVRVQTDAQCGDYCLLSDLPIMAGNYTIPGKVGVYFEILIHYMDPKGFISVGTACRPYPLWRHPGWNRGSAALHLDDMRKFFEDPDGGRDYTSALKAIRAGDTIGCGHEFQTGALFFTYNGLRLPSAFTGIYLPRRNFDVYAAVGVEGACDFEVNFGGEFVKWQEGNEWQWKVDGIFGQLGPVEVLDEELPAYTRMA</sequence>
<dbReference type="InterPro" id="IPR001870">
    <property type="entry name" value="B30.2/SPRY"/>
</dbReference>
<feature type="region of interest" description="Disordered" evidence="1">
    <location>
        <begin position="1"/>
        <end position="41"/>
    </location>
</feature>
<feature type="domain" description="B30.2/SPRY" evidence="2">
    <location>
        <begin position="88"/>
        <end position="285"/>
    </location>
</feature>
<gene>
    <name evidence="3" type="ORF">CYLTODRAFT_399897</name>
</gene>
<evidence type="ECO:0000259" key="2">
    <source>
        <dbReference type="PROSITE" id="PS50188"/>
    </source>
</evidence>
<dbReference type="EMBL" id="KN880577">
    <property type="protein sequence ID" value="KIY65796.1"/>
    <property type="molecule type" value="Genomic_DNA"/>
</dbReference>
<dbReference type="InterPro" id="IPR043136">
    <property type="entry name" value="B30.2/SPRY_sf"/>
</dbReference>
<name>A0A0D7B8F4_9AGAR</name>
<dbReference type="InterPro" id="IPR050618">
    <property type="entry name" value="Ubq-SigPath_Reg"/>
</dbReference>